<dbReference type="Proteomes" id="UP000006701">
    <property type="component" value="Unassembled WGS sequence"/>
</dbReference>
<feature type="compositionally biased region" description="Low complexity" evidence="1">
    <location>
        <begin position="1345"/>
        <end position="1355"/>
    </location>
</feature>
<evidence type="ECO:0000259" key="2">
    <source>
        <dbReference type="PROSITE" id="PS00028"/>
    </source>
</evidence>
<evidence type="ECO:0000313" key="4">
    <source>
        <dbReference type="Proteomes" id="UP000006701"/>
    </source>
</evidence>
<protein>
    <submittedName>
        <fullName evidence="3">Pfs domain protein</fullName>
    </submittedName>
</protein>
<dbReference type="KEGG" id="act:ACLA_077630"/>
<feature type="compositionally biased region" description="Polar residues" evidence="1">
    <location>
        <begin position="1309"/>
        <end position="1327"/>
    </location>
</feature>
<dbReference type="PANTHER" id="PTHR46082">
    <property type="entry name" value="ATP/GTP-BINDING PROTEIN-RELATED"/>
    <property type="match status" value="1"/>
</dbReference>
<dbReference type="GeneID" id="4702621"/>
<dbReference type="GO" id="GO:0009116">
    <property type="term" value="P:nucleoside metabolic process"/>
    <property type="evidence" value="ECO:0007669"/>
    <property type="project" value="InterPro"/>
</dbReference>
<dbReference type="InterPro" id="IPR035994">
    <property type="entry name" value="Nucleoside_phosphorylase_sf"/>
</dbReference>
<gene>
    <name evidence="3" type="ORF">ACLA_077630</name>
</gene>
<reference evidence="3 4" key="1">
    <citation type="journal article" date="2008" name="PLoS Genet.">
        <title>Genomic islands in the pathogenic filamentous fungus Aspergillus fumigatus.</title>
        <authorList>
            <person name="Fedorova N.D."/>
            <person name="Khaldi N."/>
            <person name="Joardar V.S."/>
            <person name="Maiti R."/>
            <person name="Amedeo P."/>
            <person name="Anderson M.J."/>
            <person name="Crabtree J."/>
            <person name="Silva J.C."/>
            <person name="Badger J.H."/>
            <person name="Albarraq A."/>
            <person name="Angiuoli S."/>
            <person name="Bussey H."/>
            <person name="Bowyer P."/>
            <person name="Cotty P.J."/>
            <person name="Dyer P.S."/>
            <person name="Egan A."/>
            <person name="Galens K."/>
            <person name="Fraser-Liggett C.M."/>
            <person name="Haas B.J."/>
            <person name="Inman J.M."/>
            <person name="Kent R."/>
            <person name="Lemieux S."/>
            <person name="Malavazi I."/>
            <person name="Orvis J."/>
            <person name="Roemer T."/>
            <person name="Ronning C.M."/>
            <person name="Sundaram J.P."/>
            <person name="Sutton G."/>
            <person name="Turner G."/>
            <person name="Venter J.C."/>
            <person name="White O.R."/>
            <person name="Whitty B.R."/>
            <person name="Youngman P."/>
            <person name="Wolfe K.H."/>
            <person name="Goldman G.H."/>
            <person name="Wortman J.R."/>
            <person name="Jiang B."/>
            <person name="Denning D.W."/>
            <person name="Nierman W.C."/>
        </authorList>
    </citation>
    <scope>NUCLEOTIDE SEQUENCE [LARGE SCALE GENOMIC DNA]</scope>
    <source>
        <strain evidence="4">ATCC 1007 / CBS 513.65 / DSM 816 / NCTC 3887 / NRRL 1</strain>
    </source>
</reference>
<feature type="region of interest" description="Disordered" evidence="1">
    <location>
        <begin position="1288"/>
        <end position="1355"/>
    </location>
</feature>
<dbReference type="OrthoDB" id="1658288at2759"/>
<sequence length="1722" mass="191943">MPLLEEFAVSIMLQNPGLEPALADRFAKEQVYRFKRLTKAAIDHAEAVINKTCSAGRLCFAQGGEAVMLASSNGLHESEGVLTQSQTTRHGALVTPAQFPLDVPMPPVKGLPAEFECPICFKVKRFYNPSHWTEHVYEDIQPFTCTFPDCSNIKTFKRKVDWIRHENEWHRKLEWWLCPFPDCHHTCYRKDNFVQHLVREHKVRSPKRKVPNIEDGGSISPQDPFAPDAQDQNIHEEESKRLWELVEKCHCETQRASDEEPCRFCGKICASWGKLSDHLADHLVQLALLVLALLKENSELEIGLTNQQEHPSSDSNKDPNIYHNQGYLNLDQRHLQFGIDSRLGLNALEKWPHFPDSSHESALVHHTPPSFTTGTVADSGYASTKHERSRKARSQAFASPLGVSNGQFTLSHDPLAPSASDDVNSENSKATESIELGSIYSEISGVSADRKEIFISELAEELANVIQPYQPSEDARQRISQLLPELLRGFAFRFGRNASSQMHRDVMVFIHKHRRDVTTSLIERFSETYGANTDGRYGEKMPLLELMALWDSKVDTDVDRIPDECREAPDENEGNEEDDANYMDENYNIAESADLIAYKKAILNAPAFQTLAASLQRECLLVSPDQNTMQEISQRLLDGLQQNPRISRRKSADTFKAKCTPAEALKTAITLTGSSRAAQAATCGRYLSQAWPSTGQQMIDLVKALVQSGLGVPRSDVLLDGTEMIGELQLSSGGSSKLLYVEVLGTAHSIVDTIQLLAWLGAALRVSPIETGVAYCRPIVQGNWILEDGSQTGWAAELLCKIEYTIRAEYGYPALANGQCWHHLFRNPVIVEGYPILRRPDFAADAGLEIPLNMMAGLAQAYRISTFNGRTLLKGWSTMLVPTKQDNDMVLWHLIYHPNGDRISYQDCETFLPIDTCIPELEKVRHVLGWCSEMRFFGGAADASYNVRPSRLPATSKGCMLDQVHISSGHTISGGHPFSIGYKDIPLHISRHGYIRKLKWIAQRFVLLWDEGDKRGWLVKGTSALLHLVRAAMDQASADDFKSYLLFSPDQLQESRHRHKPAAAIDVLMDPRNRALKVYQEKDDYIRFENQVERFYDLLEKIIDHQQDAVENSRRQGTTVPRAYLEGWDFHELAAEVDPVRARVAILDSIGKSWVDFTRSLNAVTLCGRGFGDIIKPTEGCSQWARLPKGRYYLAACMSDLKSIMDKQGDPDSIPMKLVDDILWYNNDSSFVPCRCNGEDDQPHSDFAQVLLPSTMARDMLQDMSRAADLNNGGAVIFGQNRNRRWFWGDTGEPSRKAQEVKPPDEGSLSPSYDDSGIGQSVRSSTAKVGASMVSGPQQCPLDESSAATHSGSISSRNTGALSITSLHERIRETVPEDYKVGILCALYLELMAVRALFDSKHEALTITDNDPNYYALGQIGPHNVVAACLPDGGYGTNSATRVASNMKRTFPEIKFCLLVGIGGGAPSTENDVRLGDVVVSRPSGTSGGVLNYELGKAIGKGVFQLHGCLPPAPEQLMCAISDLRSDPKLPSTPLQPYLDEIASWNPEYQHPGAENDRLFASDYIHSTQSRDCKTCDARWEVNRSQRLSTHPKIHYGLIASGNKVVRDAGMRDSLAKEYNVFCFEMEAAGVLLTFPCLVIRGICDYADSHKNKKWQEYAAAAAAAYAKLLLSRVRATLGQSEVRDTIAARSASECRPSKRMRTGSSGDMQRSWGLKRNQISR</sequence>
<feature type="region of interest" description="Disordered" evidence="1">
    <location>
        <begin position="359"/>
        <end position="395"/>
    </location>
</feature>
<feature type="domain" description="C2H2-type" evidence="2">
    <location>
        <begin position="178"/>
        <end position="201"/>
    </location>
</feature>
<dbReference type="InterPro" id="IPR058925">
    <property type="entry name" value="zf-C2H2_AcuF"/>
</dbReference>
<dbReference type="InterPro" id="IPR053137">
    <property type="entry name" value="NLR-like"/>
</dbReference>
<dbReference type="GO" id="GO:0003824">
    <property type="term" value="F:catalytic activity"/>
    <property type="evidence" value="ECO:0007669"/>
    <property type="project" value="InterPro"/>
</dbReference>
<dbReference type="SUPFAM" id="SSF53167">
    <property type="entry name" value="Purine and uridine phosphorylases"/>
    <property type="match status" value="1"/>
</dbReference>
<feature type="region of interest" description="Disordered" evidence="1">
    <location>
        <begin position="205"/>
        <end position="233"/>
    </location>
</feature>
<keyword evidence="4" id="KW-1185">Reference proteome</keyword>
<feature type="region of interest" description="Disordered" evidence="1">
    <location>
        <begin position="408"/>
        <end position="431"/>
    </location>
</feature>
<feature type="compositionally biased region" description="Basic and acidic residues" evidence="1">
    <location>
        <begin position="1293"/>
        <end position="1305"/>
    </location>
</feature>
<accession>A1CLN7</accession>
<dbReference type="VEuPathDB" id="FungiDB:ACLA_077630"/>
<feature type="compositionally biased region" description="Polar residues" evidence="1">
    <location>
        <begin position="421"/>
        <end position="431"/>
    </location>
</feature>
<dbReference type="OMA" id="ANGQCWH"/>
<name>A1CLN7_ASPCL</name>
<dbReference type="EMBL" id="DS027057">
    <property type="protein sequence ID" value="EAW09016.1"/>
    <property type="molecule type" value="Genomic_DNA"/>
</dbReference>
<dbReference type="Pfam" id="PF26082">
    <property type="entry name" value="zf-C2H2_AcuF"/>
    <property type="match status" value="1"/>
</dbReference>
<evidence type="ECO:0000256" key="1">
    <source>
        <dbReference type="SAM" id="MobiDB-lite"/>
    </source>
</evidence>
<dbReference type="PROSITE" id="PS00028">
    <property type="entry name" value="ZINC_FINGER_C2H2_1"/>
    <property type="match status" value="1"/>
</dbReference>
<dbReference type="RefSeq" id="XP_001270442.1">
    <property type="nucleotide sequence ID" value="XM_001270441.1"/>
</dbReference>
<dbReference type="Gene3D" id="3.40.50.1580">
    <property type="entry name" value="Nucleoside phosphorylase domain"/>
    <property type="match status" value="1"/>
</dbReference>
<dbReference type="SMART" id="SM00355">
    <property type="entry name" value="ZnF_C2H2"/>
    <property type="match status" value="4"/>
</dbReference>
<dbReference type="HOGENOM" id="CLU_002072_2_2_1"/>
<organism evidence="3 4">
    <name type="scientific">Aspergillus clavatus (strain ATCC 1007 / CBS 513.65 / DSM 816 / NCTC 3887 / NRRL 1 / QM 1276 / 107)</name>
    <dbReference type="NCBI Taxonomy" id="344612"/>
    <lineage>
        <taxon>Eukaryota</taxon>
        <taxon>Fungi</taxon>
        <taxon>Dikarya</taxon>
        <taxon>Ascomycota</taxon>
        <taxon>Pezizomycotina</taxon>
        <taxon>Eurotiomycetes</taxon>
        <taxon>Eurotiomycetidae</taxon>
        <taxon>Eurotiales</taxon>
        <taxon>Aspergillaceae</taxon>
        <taxon>Aspergillus</taxon>
        <taxon>Aspergillus subgen. Fumigati</taxon>
    </lineage>
</organism>
<feature type="region of interest" description="Disordered" evidence="1">
    <location>
        <begin position="304"/>
        <end position="324"/>
    </location>
</feature>
<feature type="region of interest" description="Disordered" evidence="1">
    <location>
        <begin position="1689"/>
        <end position="1722"/>
    </location>
</feature>
<dbReference type="InterPro" id="IPR013087">
    <property type="entry name" value="Znf_C2H2_type"/>
</dbReference>
<proteinExistence type="predicted"/>
<dbReference type="STRING" id="344612.A1CLN7"/>
<dbReference type="PANTHER" id="PTHR46082:SF11">
    <property type="entry name" value="AAA+ ATPASE DOMAIN-CONTAINING PROTEIN-RELATED"/>
    <property type="match status" value="1"/>
</dbReference>
<evidence type="ECO:0000313" key="3">
    <source>
        <dbReference type="EMBL" id="EAW09016.1"/>
    </source>
</evidence>
<dbReference type="eggNOG" id="ENOG502RR6X">
    <property type="taxonomic scope" value="Eukaryota"/>
</dbReference>